<feature type="compositionally biased region" description="Polar residues" evidence="3">
    <location>
        <begin position="767"/>
        <end position="792"/>
    </location>
</feature>
<feature type="compositionally biased region" description="Basic and acidic residues" evidence="3">
    <location>
        <begin position="249"/>
        <end position="259"/>
    </location>
</feature>
<evidence type="ECO:0000259" key="4">
    <source>
        <dbReference type="PROSITE" id="PS50076"/>
    </source>
</evidence>
<feature type="region of interest" description="Disordered" evidence="3">
    <location>
        <begin position="892"/>
        <end position="939"/>
    </location>
</feature>
<feature type="coiled-coil region" evidence="2">
    <location>
        <begin position="951"/>
        <end position="1006"/>
    </location>
</feature>
<protein>
    <recommendedName>
        <fullName evidence="4">J domain-containing protein</fullName>
    </recommendedName>
</protein>
<feature type="region of interest" description="Disordered" evidence="3">
    <location>
        <begin position="688"/>
        <end position="871"/>
    </location>
</feature>
<feature type="region of interest" description="Disordered" evidence="3">
    <location>
        <begin position="249"/>
        <end position="271"/>
    </location>
</feature>
<dbReference type="EMBL" id="JAHFXS010000004">
    <property type="protein sequence ID" value="KAG9991265.1"/>
    <property type="molecule type" value="Genomic_DNA"/>
</dbReference>
<reference evidence="5" key="1">
    <citation type="journal article" date="2021" name="J Fungi (Basel)">
        <title>Virulence traits and population genomics of the black yeast Aureobasidium melanogenum.</title>
        <authorList>
            <person name="Cernosa A."/>
            <person name="Sun X."/>
            <person name="Gostincar C."/>
            <person name="Fang C."/>
            <person name="Gunde-Cimerman N."/>
            <person name="Song Z."/>
        </authorList>
    </citation>
    <scope>NUCLEOTIDE SEQUENCE</scope>
    <source>
        <strain evidence="5">EXF-9298</strain>
    </source>
</reference>
<dbReference type="PANTHER" id="PTHR44145">
    <property type="entry name" value="DNAJ HOMOLOG SUBFAMILY A MEMBER 3, MITOCHONDRIAL"/>
    <property type="match status" value="1"/>
</dbReference>
<dbReference type="SUPFAM" id="SSF46565">
    <property type="entry name" value="Chaperone J-domain"/>
    <property type="match status" value="1"/>
</dbReference>
<feature type="region of interest" description="Disordered" evidence="3">
    <location>
        <begin position="603"/>
        <end position="626"/>
    </location>
</feature>
<dbReference type="CDD" id="cd06257">
    <property type="entry name" value="DnaJ"/>
    <property type="match status" value="1"/>
</dbReference>
<feature type="compositionally biased region" description="Basic and acidic residues" evidence="3">
    <location>
        <begin position="711"/>
        <end position="721"/>
    </location>
</feature>
<dbReference type="InterPro" id="IPR036869">
    <property type="entry name" value="J_dom_sf"/>
</dbReference>
<feature type="domain" description="J" evidence="4">
    <location>
        <begin position="6"/>
        <end position="70"/>
    </location>
</feature>
<comment type="caution">
    <text evidence="5">The sequence shown here is derived from an EMBL/GenBank/DDBJ whole genome shotgun (WGS) entry which is preliminary data.</text>
</comment>
<sequence>MPPDKDPYQILGLQPGATQSEIKKAYHNAGRKHHPDHNEHPDSTQRMQDINYAYEILSDPEKRKQYDQTNQKPDFNQGYCASCSGGKCTHGFNFKPARPIPKQVCHWCRDGNMLFQTDLCPQHLWCSRCFILRYTLACSDARCCEQMITHAEVKWRLPAPVAALYDMKRACDFEPLRRPKLYDDLCRAVRDWQEANPSMAYGLAASYALMEKREEINKLQEQLADCNKTNKELRKQLDDLQSELERKQKQLARERDTRAQNKSSAAADGNKLAEKDEKIRVLQADLADCFNNKDRFKPGDHNSFSRKQLGSKLSELQWRHDNTQKDSTRKSNKIKELETQITRTQSEHSAEMDEIQKTLAKAQEELVEAHADFGRKCKDNQNLKAESRNLKEHNPTSTKIESDLKDQLTVMRLEKIKLENTCRILRGGNERNLATFFAAQKESSAKIQTLEQELKALKDTKNEKMKAQPADLTAKPHQGKVPQAYVGLEASLARAQAELKSQRSTIQRLEEELKTAKAAAEPVPAQAESNLEDELIRKNMRIAELERSLKIAKDANAKNIQAFSEAQKARNVAVDSEAVVRKENERLTAELAAALSGLEQLRQDSARTSTGARDQSAPSVKNIATEKRNKDLEAELAKVKLDLQTQQQTLTDIEAKYQAKLSAAQADMKTATDKEDVAKQELENTKAQLAKAQEEKAFAQTSSGFLKHRTSMLEKKPHHDGNGQGSETKNGTSHQAEGPSAVTPPQIKIPLLERLKAAQRKVPEQSGPPSSSTPFKASPPSSAHQTAPNMSSPCAPVTPTPAPRDAARPLTAAVASPASIPQPTTPSKSPLVTTNAPVNVPASDTAKDTLSGVDPTEHQASQKGATKFQTRPFDLAASKPSFDFSFSKANKVVNTEGPKPVLPVKMTEDSSVPQPPSQTEQPTSRASKTDDKPNTPTRLLKGQLHYAKATQKAAREDARRATEEILKLRAELKRYKQFDFDAYHEIARANEMYGSLERKLAKAKNQPRQREERSEGAIKIPVDQFAHPVDDNNKSASELLARLNEDFAPMKAEIKKSLAARKKIETEEESSLKISARTNRRLRDTIRQKDLEIEDMRINYGNRWASLLDNVCAKESEIRRLKKELHVRESRSSSQASTGAVNPPSLGEKGTESVTAEESNETLRTSKSSRKIDRTIENYRKNKKEREIRYQKIRADRSKFGASHRQVENLRSQPEYVMMDALGYSKVVAEFLRFDTALTKEIERLGKQPRYARKVKTRTARPRVNFDTILQKNNGQKIGGSKNPKRTTPA</sequence>
<feature type="compositionally biased region" description="Basic residues" evidence="3">
    <location>
        <begin position="25"/>
        <end position="35"/>
    </location>
</feature>
<dbReference type="Gene3D" id="1.10.287.110">
    <property type="entry name" value="DnaJ domain"/>
    <property type="match status" value="1"/>
</dbReference>
<gene>
    <name evidence="5" type="ORF">KCU98_g541</name>
</gene>
<evidence type="ECO:0000256" key="3">
    <source>
        <dbReference type="SAM" id="MobiDB-lite"/>
    </source>
</evidence>
<evidence type="ECO:0000313" key="6">
    <source>
        <dbReference type="Proteomes" id="UP000729357"/>
    </source>
</evidence>
<dbReference type="PROSITE" id="PS50076">
    <property type="entry name" value="DNAJ_2"/>
    <property type="match status" value="1"/>
</dbReference>
<reference evidence="5" key="2">
    <citation type="submission" date="2021-08" db="EMBL/GenBank/DDBJ databases">
        <authorList>
            <person name="Gostincar C."/>
            <person name="Sun X."/>
            <person name="Song Z."/>
            <person name="Gunde-Cimerman N."/>
        </authorList>
    </citation>
    <scope>NUCLEOTIDE SEQUENCE</scope>
    <source>
        <strain evidence="5">EXF-9298</strain>
    </source>
</reference>
<feature type="compositionally biased region" description="Polar residues" evidence="3">
    <location>
        <begin position="1152"/>
        <end position="1166"/>
    </location>
</feature>
<accession>A0A9P8K2E6</accession>
<keyword evidence="6" id="KW-1185">Reference proteome</keyword>
<name>A0A9P8K2E6_AURME</name>
<dbReference type="SMART" id="SM00271">
    <property type="entry name" value="DnaJ"/>
    <property type="match status" value="1"/>
</dbReference>
<feature type="compositionally biased region" description="Polar residues" evidence="3">
    <location>
        <begin position="819"/>
        <end position="837"/>
    </location>
</feature>
<feature type="compositionally biased region" description="Polar residues" evidence="3">
    <location>
        <begin position="725"/>
        <end position="735"/>
    </location>
</feature>
<evidence type="ECO:0000256" key="1">
    <source>
        <dbReference type="ARBA" id="ARBA00023186"/>
    </source>
</evidence>
<feature type="compositionally biased region" description="Polar residues" evidence="3">
    <location>
        <begin position="606"/>
        <end position="619"/>
    </location>
</feature>
<organism evidence="5 6">
    <name type="scientific">Aureobasidium melanogenum</name>
    <name type="common">Aureobasidium pullulans var. melanogenum</name>
    <dbReference type="NCBI Taxonomy" id="46634"/>
    <lineage>
        <taxon>Eukaryota</taxon>
        <taxon>Fungi</taxon>
        <taxon>Dikarya</taxon>
        <taxon>Ascomycota</taxon>
        <taxon>Pezizomycotina</taxon>
        <taxon>Dothideomycetes</taxon>
        <taxon>Dothideomycetidae</taxon>
        <taxon>Dothideales</taxon>
        <taxon>Saccotheciaceae</taxon>
        <taxon>Aureobasidium</taxon>
    </lineage>
</organism>
<dbReference type="InterPro" id="IPR051938">
    <property type="entry name" value="Apopto_cytoskel_mod"/>
</dbReference>
<proteinExistence type="predicted"/>
<dbReference type="PANTHER" id="PTHR44145:SF3">
    <property type="entry name" value="DNAJ HOMOLOG SUBFAMILY A MEMBER 3, MITOCHONDRIAL"/>
    <property type="match status" value="1"/>
</dbReference>
<feature type="coiled-coil region" evidence="2">
    <location>
        <begin position="440"/>
        <end position="555"/>
    </location>
</feature>
<feature type="region of interest" description="Disordered" evidence="3">
    <location>
        <begin position="1124"/>
        <end position="1175"/>
    </location>
</feature>
<evidence type="ECO:0000256" key="2">
    <source>
        <dbReference type="SAM" id="Coils"/>
    </source>
</evidence>
<feature type="coiled-coil region" evidence="2">
    <location>
        <begin position="320"/>
        <end position="372"/>
    </location>
</feature>
<dbReference type="Proteomes" id="UP000729357">
    <property type="component" value="Unassembled WGS sequence"/>
</dbReference>
<feature type="non-terminal residue" evidence="5">
    <location>
        <position position="1290"/>
    </location>
</feature>
<dbReference type="InterPro" id="IPR001623">
    <property type="entry name" value="DnaJ_domain"/>
</dbReference>
<feature type="region of interest" description="Disordered" evidence="3">
    <location>
        <begin position="1265"/>
        <end position="1290"/>
    </location>
</feature>
<keyword evidence="1" id="KW-0143">Chaperone</keyword>
<feature type="region of interest" description="Disordered" evidence="3">
    <location>
        <begin position="1"/>
        <end position="44"/>
    </location>
</feature>
<dbReference type="PRINTS" id="PR00625">
    <property type="entry name" value="JDOMAIN"/>
</dbReference>
<keyword evidence="2" id="KW-0175">Coiled coil</keyword>
<feature type="compositionally biased region" description="Polar residues" evidence="3">
    <location>
        <begin position="858"/>
        <end position="869"/>
    </location>
</feature>
<dbReference type="Pfam" id="PF00226">
    <property type="entry name" value="DnaJ"/>
    <property type="match status" value="1"/>
</dbReference>
<dbReference type="Gene3D" id="1.10.287.1490">
    <property type="match status" value="1"/>
</dbReference>
<evidence type="ECO:0000313" key="5">
    <source>
        <dbReference type="EMBL" id="KAG9991265.1"/>
    </source>
</evidence>